<keyword evidence="1" id="KW-0472">Membrane</keyword>
<dbReference type="Pfam" id="PF13828">
    <property type="entry name" value="DUF4190"/>
    <property type="match status" value="1"/>
</dbReference>
<gene>
    <name evidence="3" type="ORF">AWC14_15950</name>
</gene>
<evidence type="ECO:0000313" key="3">
    <source>
        <dbReference type="EMBL" id="ORV96717.1"/>
    </source>
</evidence>
<dbReference type="OrthoDB" id="4557756at2"/>
<comment type="caution">
    <text evidence="3">The sequence shown here is derived from an EMBL/GenBank/DDBJ whole genome shotgun (WGS) entry which is preliminary data.</text>
</comment>
<keyword evidence="1" id="KW-0812">Transmembrane</keyword>
<dbReference type="EMBL" id="LQPE01000172">
    <property type="protein sequence ID" value="ORV96717.1"/>
    <property type="molecule type" value="Genomic_DNA"/>
</dbReference>
<evidence type="ECO:0000313" key="4">
    <source>
        <dbReference type="Proteomes" id="UP000193487"/>
    </source>
</evidence>
<evidence type="ECO:0000259" key="2">
    <source>
        <dbReference type="Pfam" id="PF13828"/>
    </source>
</evidence>
<feature type="domain" description="DUF4190" evidence="2">
    <location>
        <begin position="51"/>
        <end position="117"/>
    </location>
</feature>
<feature type="transmembrane region" description="Helical" evidence="1">
    <location>
        <begin position="56"/>
        <end position="88"/>
    </location>
</feature>
<sequence length="171" mass="18115">MTESPDKPPENPPPPYPYSYPYPPGGYPGGYPPPPPYYGYPPPPAIPKNGLGIASLVLAIVGLLFVWSVAGGVVLGIVATILGFIGWARVKRGEANNGGVAIAGIVLGIVAVIVGLAFAAIWIALWKDVGGDNYFDCLDRAGSNRIRQQQCADQFRENVENRLSVTLTPTP</sequence>
<organism evidence="3 4">
    <name type="scientific">Mycobacterium kyorinense</name>
    <dbReference type="NCBI Taxonomy" id="487514"/>
    <lineage>
        <taxon>Bacteria</taxon>
        <taxon>Bacillati</taxon>
        <taxon>Actinomycetota</taxon>
        <taxon>Actinomycetes</taxon>
        <taxon>Mycobacteriales</taxon>
        <taxon>Mycobacteriaceae</taxon>
        <taxon>Mycobacterium</taxon>
    </lineage>
</organism>
<keyword evidence="1" id="KW-1133">Transmembrane helix</keyword>
<dbReference type="InterPro" id="IPR025241">
    <property type="entry name" value="DUF4190"/>
</dbReference>
<name>A0A1X1XCU4_9MYCO</name>
<accession>A0A1X1XCU4</accession>
<protein>
    <recommendedName>
        <fullName evidence="2">DUF4190 domain-containing protein</fullName>
    </recommendedName>
</protein>
<reference evidence="3 4" key="1">
    <citation type="submission" date="2016-01" db="EMBL/GenBank/DDBJ databases">
        <title>The new phylogeny of the genus Mycobacterium.</title>
        <authorList>
            <person name="Tarcisio F."/>
            <person name="Conor M."/>
            <person name="Antonella G."/>
            <person name="Elisabetta G."/>
            <person name="Giulia F.S."/>
            <person name="Sara T."/>
            <person name="Anna F."/>
            <person name="Clotilde B."/>
            <person name="Roberto B."/>
            <person name="Veronica D.S."/>
            <person name="Fabio R."/>
            <person name="Monica P."/>
            <person name="Olivier J."/>
            <person name="Enrico T."/>
            <person name="Nicola S."/>
        </authorList>
    </citation>
    <scope>NUCLEOTIDE SEQUENCE [LARGE SCALE GENOMIC DNA]</scope>
    <source>
        <strain evidence="3 4">DSM 45166</strain>
    </source>
</reference>
<dbReference type="RefSeq" id="WP_045383286.1">
    <property type="nucleotide sequence ID" value="NZ_BBKA01000098.1"/>
</dbReference>
<feature type="transmembrane region" description="Helical" evidence="1">
    <location>
        <begin position="100"/>
        <end position="125"/>
    </location>
</feature>
<dbReference type="Proteomes" id="UP000193487">
    <property type="component" value="Unassembled WGS sequence"/>
</dbReference>
<proteinExistence type="predicted"/>
<dbReference type="AlphaFoldDB" id="A0A1X1XCU4"/>
<evidence type="ECO:0000256" key="1">
    <source>
        <dbReference type="SAM" id="Phobius"/>
    </source>
</evidence>
<keyword evidence="4" id="KW-1185">Reference proteome</keyword>